<dbReference type="GO" id="GO:0000149">
    <property type="term" value="F:SNARE binding"/>
    <property type="evidence" value="ECO:0007669"/>
    <property type="project" value="TreeGrafter"/>
</dbReference>
<dbReference type="InterPro" id="IPR010989">
    <property type="entry name" value="SNARE"/>
</dbReference>
<keyword evidence="3" id="KW-0813">Transport</keyword>
<evidence type="ECO:0000256" key="3">
    <source>
        <dbReference type="ARBA" id="ARBA00022448"/>
    </source>
</evidence>
<keyword evidence="5" id="KW-1133">Transmembrane helix</keyword>
<dbReference type="InterPro" id="IPR000727">
    <property type="entry name" value="T_SNARE_dom"/>
</dbReference>
<reference evidence="7 8" key="2">
    <citation type="submission" date="2018-11" db="EMBL/GenBank/DDBJ databases">
        <authorList>
            <consortium name="Pathogen Informatics"/>
        </authorList>
    </citation>
    <scope>NUCLEOTIDE SEQUENCE [LARGE SCALE GENOMIC DNA]</scope>
</reference>
<sequence length="389" mass="43774">MYALAFADNQNWAAAGVLPDVHTAEPPQQRTSGATTKEMKRSSLFGKYGSGGQWQAPEQVRLLYDPSSKEVDAVSGCAVKLERPPLSYFGLFLLQFLTRVDRLVDDMNTMDALFIQIKKGHSKILAEPGDHSELKARLDSTVQTYTSMLGSTQSALKSEVLFMPYVSLCLSLELHCFQFPQLLGLKADVEKEFGKSTNQTAPTAEARIKRNQVMALTKKFEHLLFGFNEEQLAYRSRCRHKFISYLKISNFTVNDKELDHAIRTASLSEYTKRLMLAEPDKQALYGEVKARHDDILKVEKSIIELYGLVHQLGTLLEEQGEVLDNIERNVGNAAEYANRANLNIDNARSVRASVRKRKICLVIALIVCIIILFGVGTMSFCFYVPFVCR</sequence>
<evidence type="ECO:0000256" key="5">
    <source>
        <dbReference type="SAM" id="Phobius"/>
    </source>
</evidence>
<reference evidence="9" key="1">
    <citation type="submission" date="2016-06" db="UniProtKB">
        <authorList>
            <consortium name="WormBaseParasite"/>
        </authorList>
    </citation>
    <scope>IDENTIFICATION</scope>
</reference>
<feature type="domain" description="T-SNARE coiled-coil homology" evidence="6">
    <location>
        <begin position="285"/>
        <end position="347"/>
    </location>
</feature>
<dbReference type="SMART" id="SM00397">
    <property type="entry name" value="t_SNARE"/>
    <property type="match status" value="1"/>
</dbReference>
<dbReference type="InterPro" id="IPR045242">
    <property type="entry name" value="Syntaxin"/>
</dbReference>
<dbReference type="GO" id="GO:0031201">
    <property type="term" value="C:SNARE complex"/>
    <property type="evidence" value="ECO:0007669"/>
    <property type="project" value="TreeGrafter"/>
</dbReference>
<comment type="subcellular location">
    <subcellularLocation>
        <location evidence="1">Membrane</location>
        <topology evidence="1">Single-pass type IV membrane protein</topology>
    </subcellularLocation>
</comment>
<dbReference type="WBParaSite" id="GPUH_0001027401-mRNA-1">
    <property type="protein sequence ID" value="GPUH_0001027401-mRNA-1"/>
    <property type="gene ID" value="GPUH_0001027401"/>
</dbReference>
<name>A0A183DNH0_9BILA</name>
<evidence type="ECO:0000313" key="8">
    <source>
        <dbReference type="Proteomes" id="UP000271098"/>
    </source>
</evidence>
<dbReference type="OrthoDB" id="249087at2759"/>
<keyword evidence="4" id="KW-0532">Neurotransmitter transport</keyword>
<dbReference type="PANTHER" id="PTHR19957">
    <property type="entry name" value="SYNTAXIN"/>
    <property type="match status" value="1"/>
</dbReference>
<dbReference type="CDD" id="cd15848">
    <property type="entry name" value="SNARE_syntaxin1-like"/>
    <property type="match status" value="1"/>
</dbReference>
<dbReference type="Gene3D" id="1.20.58.70">
    <property type="match status" value="1"/>
</dbReference>
<dbReference type="GO" id="GO:0006886">
    <property type="term" value="P:intracellular protein transport"/>
    <property type="evidence" value="ECO:0007669"/>
    <property type="project" value="InterPro"/>
</dbReference>
<dbReference type="AlphaFoldDB" id="A0A183DNH0"/>
<dbReference type="PROSITE" id="PS00914">
    <property type="entry name" value="SYNTAXIN"/>
    <property type="match status" value="1"/>
</dbReference>
<dbReference type="GO" id="GO:0048278">
    <property type="term" value="P:vesicle docking"/>
    <property type="evidence" value="ECO:0007669"/>
    <property type="project" value="TreeGrafter"/>
</dbReference>
<dbReference type="GO" id="GO:0006906">
    <property type="term" value="P:vesicle fusion"/>
    <property type="evidence" value="ECO:0007669"/>
    <property type="project" value="TreeGrafter"/>
</dbReference>
<dbReference type="Pfam" id="PF05739">
    <property type="entry name" value="SNARE"/>
    <property type="match status" value="1"/>
</dbReference>
<keyword evidence="5" id="KW-0472">Membrane</keyword>
<evidence type="ECO:0000256" key="1">
    <source>
        <dbReference type="ARBA" id="ARBA00004211"/>
    </source>
</evidence>
<dbReference type="InterPro" id="IPR006012">
    <property type="entry name" value="Syntaxin/epimorphin_CS"/>
</dbReference>
<dbReference type="Gene3D" id="1.20.5.110">
    <property type="match status" value="1"/>
</dbReference>
<dbReference type="GO" id="GO:0006887">
    <property type="term" value="P:exocytosis"/>
    <property type="evidence" value="ECO:0007669"/>
    <property type="project" value="TreeGrafter"/>
</dbReference>
<dbReference type="PANTHER" id="PTHR19957:SF307">
    <property type="entry name" value="PROTEIN SSO1-RELATED"/>
    <property type="match status" value="1"/>
</dbReference>
<dbReference type="PROSITE" id="PS50192">
    <property type="entry name" value="T_SNARE"/>
    <property type="match status" value="1"/>
</dbReference>
<dbReference type="SUPFAM" id="SSF47661">
    <property type="entry name" value="t-snare proteins"/>
    <property type="match status" value="1"/>
</dbReference>
<proteinExistence type="inferred from homology"/>
<evidence type="ECO:0000256" key="4">
    <source>
        <dbReference type="ARBA" id="ARBA00022775"/>
    </source>
</evidence>
<organism evidence="9">
    <name type="scientific">Gongylonema pulchrum</name>
    <dbReference type="NCBI Taxonomy" id="637853"/>
    <lineage>
        <taxon>Eukaryota</taxon>
        <taxon>Metazoa</taxon>
        <taxon>Ecdysozoa</taxon>
        <taxon>Nematoda</taxon>
        <taxon>Chromadorea</taxon>
        <taxon>Rhabditida</taxon>
        <taxon>Spirurina</taxon>
        <taxon>Spiruromorpha</taxon>
        <taxon>Spiruroidea</taxon>
        <taxon>Gongylonematidae</taxon>
        <taxon>Gongylonema</taxon>
    </lineage>
</organism>
<evidence type="ECO:0000259" key="6">
    <source>
        <dbReference type="PROSITE" id="PS50192"/>
    </source>
</evidence>
<dbReference type="EMBL" id="UYRT01077903">
    <property type="protein sequence ID" value="VDN17202.1"/>
    <property type="molecule type" value="Genomic_DNA"/>
</dbReference>
<evidence type="ECO:0000313" key="7">
    <source>
        <dbReference type="EMBL" id="VDN17202.1"/>
    </source>
</evidence>
<keyword evidence="8" id="KW-1185">Reference proteome</keyword>
<evidence type="ECO:0000256" key="2">
    <source>
        <dbReference type="ARBA" id="ARBA00009063"/>
    </source>
</evidence>
<accession>A0A183DNH0</accession>
<evidence type="ECO:0000313" key="9">
    <source>
        <dbReference type="WBParaSite" id="GPUH_0001027401-mRNA-1"/>
    </source>
</evidence>
<dbReference type="GO" id="GO:0006836">
    <property type="term" value="P:neurotransmitter transport"/>
    <property type="evidence" value="ECO:0007669"/>
    <property type="project" value="UniProtKB-KW"/>
</dbReference>
<dbReference type="Proteomes" id="UP000271098">
    <property type="component" value="Unassembled WGS sequence"/>
</dbReference>
<protein>
    <submittedName>
        <fullName evidence="9">t-SNARE coiled-coil homology domain-containing protein</fullName>
    </submittedName>
</protein>
<comment type="similarity">
    <text evidence="2">Belongs to the syntaxin family.</text>
</comment>
<dbReference type="GO" id="GO:0005484">
    <property type="term" value="F:SNAP receptor activity"/>
    <property type="evidence" value="ECO:0007669"/>
    <property type="project" value="InterPro"/>
</dbReference>
<gene>
    <name evidence="7" type="ORF">GPUH_LOCUS10261</name>
</gene>
<dbReference type="GO" id="GO:0005886">
    <property type="term" value="C:plasma membrane"/>
    <property type="evidence" value="ECO:0007669"/>
    <property type="project" value="TreeGrafter"/>
</dbReference>
<keyword evidence="5" id="KW-0812">Transmembrane</keyword>
<dbReference type="GO" id="GO:0012505">
    <property type="term" value="C:endomembrane system"/>
    <property type="evidence" value="ECO:0007669"/>
    <property type="project" value="TreeGrafter"/>
</dbReference>
<feature type="transmembrane region" description="Helical" evidence="5">
    <location>
        <begin position="359"/>
        <end position="386"/>
    </location>
</feature>